<evidence type="ECO:0000313" key="3">
    <source>
        <dbReference type="EMBL" id="MCP2332044.1"/>
    </source>
</evidence>
<feature type="transmembrane region" description="Helical" evidence="2">
    <location>
        <begin position="12"/>
        <end position="33"/>
    </location>
</feature>
<dbReference type="RefSeq" id="WP_026417126.1">
    <property type="nucleotide sequence ID" value="NZ_AUBJ02000001.1"/>
</dbReference>
<dbReference type="EMBL" id="AUBJ02000001">
    <property type="protein sequence ID" value="MCP2332044.1"/>
    <property type="molecule type" value="Genomic_DNA"/>
</dbReference>
<gene>
    <name evidence="3" type="ORF">G443_002314</name>
</gene>
<keyword evidence="2" id="KW-0812">Transmembrane</keyword>
<evidence type="ECO:0008006" key="5">
    <source>
        <dbReference type="Google" id="ProtNLM"/>
    </source>
</evidence>
<organism evidence="3 4">
    <name type="scientific">Actinoalloteichus caeruleus DSM 43889</name>
    <dbReference type="NCBI Taxonomy" id="1120930"/>
    <lineage>
        <taxon>Bacteria</taxon>
        <taxon>Bacillati</taxon>
        <taxon>Actinomycetota</taxon>
        <taxon>Actinomycetes</taxon>
        <taxon>Pseudonocardiales</taxon>
        <taxon>Pseudonocardiaceae</taxon>
        <taxon>Actinoalloteichus</taxon>
        <taxon>Actinoalloteichus cyanogriseus</taxon>
    </lineage>
</organism>
<comment type="caution">
    <text evidence="3">The sequence shown here is derived from an EMBL/GenBank/DDBJ whole genome shotgun (WGS) entry which is preliminary data.</text>
</comment>
<keyword evidence="4" id="KW-1185">Reference proteome</keyword>
<dbReference type="Proteomes" id="UP000791080">
    <property type="component" value="Unassembled WGS sequence"/>
</dbReference>
<dbReference type="Pfam" id="PF12028">
    <property type="entry name" value="DUF3515"/>
    <property type="match status" value="1"/>
</dbReference>
<evidence type="ECO:0000256" key="2">
    <source>
        <dbReference type="SAM" id="Phobius"/>
    </source>
</evidence>
<evidence type="ECO:0000256" key="1">
    <source>
        <dbReference type="SAM" id="MobiDB-lite"/>
    </source>
</evidence>
<protein>
    <recommendedName>
        <fullName evidence="5">DUF3515 family protein</fullName>
    </recommendedName>
</protein>
<sequence length="191" mass="19263">MSDKPSSGFPRAVVVVAIALPVALGVGAAGIAMSSPPVEEATDEYDGQGQRRTGPLPLSSVPAPDAESAECAALLAELPEETVSAGQTLTVRELMDPAPAGAMAWGNADHDPVVVRCGLGAPADLVPTSELVEVSGVQWLEMPGDGMTTWAAVDRPVGVALTVPDDTGSGPIQDVSEAISAVLEAVDVEVG</sequence>
<keyword evidence="2" id="KW-0472">Membrane</keyword>
<proteinExistence type="predicted"/>
<feature type="region of interest" description="Disordered" evidence="1">
    <location>
        <begin position="35"/>
        <end position="63"/>
    </location>
</feature>
<evidence type="ECO:0000313" key="4">
    <source>
        <dbReference type="Proteomes" id="UP000791080"/>
    </source>
</evidence>
<keyword evidence="2" id="KW-1133">Transmembrane helix</keyword>
<name>A0ABT1JIB9_ACTCY</name>
<dbReference type="InterPro" id="IPR021903">
    <property type="entry name" value="DUF3515"/>
</dbReference>
<reference evidence="3 4" key="1">
    <citation type="submission" date="2022-06" db="EMBL/GenBank/DDBJ databases">
        <title>Genomic Encyclopedia of Type Strains, Phase I: the one thousand microbial genomes (KMG-I) project.</title>
        <authorList>
            <person name="Kyrpides N."/>
        </authorList>
    </citation>
    <scope>NUCLEOTIDE SEQUENCE [LARGE SCALE GENOMIC DNA]</scope>
    <source>
        <strain evidence="3 4">DSM 43889</strain>
    </source>
</reference>
<accession>A0ABT1JIB9</accession>